<accession>A0ABR4H349</accession>
<evidence type="ECO:0000313" key="2">
    <source>
        <dbReference type="Proteomes" id="UP001610334"/>
    </source>
</evidence>
<dbReference type="EMBL" id="JBFXLT010000080">
    <property type="protein sequence ID" value="KAL2809888.1"/>
    <property type="molecule type" value="Genomic_DNA"/>
</dbReference>
<proteinExistence type="predicted"/>
<reference evidence="1 2" key="1">
    <citation type="submission" date="2024-07" db="EMBL/GenBank/DDBJ databases">
        <title>Section-level genome sequencing and comparative genomics of Aspergillus sections Usti and Cavernicolus.</title>
        <authorList>
            <consortium name="Lawrence Berkeley National Laboratory"/>
            <person name="Nybo J.L."/>
            <person name="Vesth T.C."/>
            <person name="Theobald S."/>
            <person name="Frisvad J.C."/>
            <person name="Larsen T.O."/>
            <person name="Kjaerboelling I."/>
            <person name="Rothschild-Mancinelli K."/>
            <person name="Lyhne E.K."/>
            <person name="Kogle M.E."/>
            <person name="Barry K."/>
            <person name="Clum A."/>
            <person name="Na H."/>
            <person name="Ledsgaard L."/>
            <person name="Lin J."/>
            <person name="Lipzen A."/>
            <person name="Kuo A."/>
            <person name="Riley R."/>
            <person name="Mondo S."/>
            <person name="Labutti K."/>
            <person name="Haridas S."/>
            <person name="Pangalinan J."/>
            <person name="Salamov A.A."/>
            <person name="Simmons B.A."/>
            <person name="Magnuson J.K."/>
            <person name="Chen J."/>
            <person name="Drula E."/>
            <person name="Henrissat B."/>
            <person name="Wiebenga A."/>
            <person name="Lubbers R.J."/>
            <person name="Gomes A.C."/>
            <person name="Makela M.R."/>
            <person name="Stajich J."/>
            <person name="Grigoriev I.V."/>
            <person name="Mortensen U.H."/>
            <person name="De Vries R.P."/>
            <person name="Baker S.E."/>
            <person name="Andersen M.R."/>
        </authorList>
    </citation>
    <scope>NUCLEOTIDE SEQUENCE [LARGE SCALE GENOMIC DNA]</scope>
    <source>
        <strain evidence="1 2">CBS 588.65</strain>
    </source>
</reference>
<protein>
    <submittedName>
        <fullName evidence="1">Uncharacterized protein</fullName>
    </submittedName>
</protein>
<comment type="caution">
    <text evidence="1">The sequence shown here is derived from an EMBL/GenBank/DDBJ whole genome shotgun (WGS) entry which is preliminary data.</text>
</comment>
<dbReference type="Proteomes" id="UP001610334">
    <property type="component" value="Unassembled WGS sequence"/>
</dbReference>
<gene>
    <name evidence="1" type="ORF">BJX63DRAFT_403716</name>
</gene>
<evidence type="ECO:0000313" key="1">
    <source>
        <dbReference type="EMBL" id="KAL2809888.1"/>
    </source>
</evidence>
<name>A0ABR4H349_9EURO</name>
<sequence length="67" mass="7743">MDTGILSNFQSSKNILLAHSQVVRWYREKIKGRAKWSLKFSFMPGFPMPLDPSNLALQRARFASRLC</sequence>
<keyword evidence="2" id="KW-1185">Reference proteome</keyword>
<organism evidence="1 2">
    <name type="scientific">Aspergillus granulosus</name>
    <dbReference type="NCBI Taxonomy" id="176169"/>
    <lineage>
        <taxon>Eukaryota</taxon>
        <taxon>Fungi</taxon>
        <taxon>Dikarya</taxon>
        <taxon>Ascomycota</taxon>
        <taxon>Pezizomycotina</taxon>
        <taxon>Eurotiomycetes</taxon>
        <taxon>Eurotiomycetidae</taxon>
        <taxon>Eurotiales</taxon>
        <taxon>Aspergillaceae</taxon>
        <taxon>Aspergillus</taxon>
        <taxon>Aspergillus subgen. Nidulantes</taxon>
    </lineage>
</organism>